<accession>A0A059CYP7</accession>
<dbReference type="Gramene" id="KCW83301">
    <property type="protein sequence ID" value="KCW83301"/>
    <property type="gene ID" value="EUGRSUZ_B00235"/>
</dbReference>
<sequence>MVKKNIVEREWVAIAVVAYLLIMMDLLPSPTSASLLPAQHVPDAPGVSEEGKMGSPRKALGGGFKLKEAIGLDTYVDFGKKKRRKAMESCSLKASPNKSLPSPNHNFRHSQVWHGINA</sequence>
<evidence type="ECO:0000313" key="2">
    <source>
        <dbReference type="EMBL" id="KCW83301.1"/>
    </source>
</evidence>
<evidence type="ECO:0000256" key="1">
    <source>
        <dbReference type="SAM" id="MobiDB-lite"/>
    </source>
</evidence>
<dbReference type="InParanoid" id="A0A059CYP7"/>
<dbReference type="KEGG" id="egr:108956046"/>
<reference evidence="2" key="1">
    <citation type="submission" date="2013-07" db="EMBL/GenBank/DDBJ databases">
        <title>The genome of Eucalyptus grandis.</title>
        <authorList>
            <person name="Schmutz J."/>
            <person name="Hayes R."/>
            <person name="Myburg A."/>
            <person name="Tuskan G."/>
            <person name="Grattapaglia D."/>
            <person name="Rokhsar D.S."/>
        </authorList>
    </citation>
    <scope>NUCLEOTIDE SEQUENCE</scope>
    <source>
        <tissue evidence="2">Leaf extractions</tissue>
    </source>
</reference>
<gene>
    <name evidence="2" type="ORF">EUGRSUZ_B00235</name>
</gene>
<feature type="compositionally biased region" description="Polar residues" evidence="1">
    <location>
        <begin position="92"/>
        <end position="105"/>
    </location>
</feature>
<organism evidence="2">
    <name type="scientific">Eucalyptus grandis</name>
    <name type="common">Flooded gum</name>
    <dbReference type="NCBI Taxonomy" id="71139"/>
    <lineage>
        <taxon>Eukaryota</taxon>
        <taxon>Viridiplantae</taxon>
        <taxon>Streptophyta</taxon>
        <taxon>Embryophyta</taxon>
        <taxon>Tracheophyta</taxon>
        <taxon>Spermatophyta</taxon>
        <taxon>Magnoliopsida</taxon>
        <taxon>eudicotyledons</taxon>
        <taxon>Gunneridae</taxon>
        <taxon>Pentapetalae</taxon>
        <taxon>rosids</taxon>
        <taxon>malvids</taxon>
        <taxon>Myrtales</taxon>
        <taxon>Myrtaceae</taxon>
        <taxon>Myrtoideae</taxon>
        <taxon>Eucalypteae</taxon>
        <taxon>Eucalyptus</taxon>
    </lineage>
</organism>
<dbReference type="EMBL" id="KK198754">
    <property type="protein sequence ID" value="KCW83301.1"/>
    <property type="molecule type" value="Genomic_DNA"/>
</dbReference>
<feature type="region of interest" description="Disordered" evidence="1">
    <location>
        <begin position="87"/>
        <end position="111"/>
    </location>
</feature>
<dbReference type="OrthoDB" id="1723873at2759"/>
<protein>
    <submittedName>
        <fullName evidence="2">Uncharacterized protein</fullName>
    </submittedName>
</protein>
<dbReference type="AlphaFoldDB" id="A0A059CYP7"/>
<proteinExistence type="predicted"/>
<name>A0A059CYP7_EUCGR</name>